<evidence type="ECO:0000256" key="4">
    <source>
        <dbReference type="ARBA" id="ARBA00023136"/>
    </source>
</evidence>
<feature type="transmembrane region" description="Helical" evidence="6">
    <location>
        <begin position="466"/>
        <end position="486"/>
    </location>
</feature>
<feature type="transmembrane region" description="Helical" evidence="6">
    <location>
        <begin position="73"/>
        <end position="95"/>
    </location>
</feature>
<keyword evidence="4 6" id="KW-0472">Membrane</keyword>
<protein>
    <recommendedName>
        <fullName evidence="7">Major facilitator superfamily (MFS) profile domain-containing protein</fullName>
    </recommendedName>
</protein>
<feature type="transmembrane region" description="Helical" evidence="6">
    <location>
        <begin position="300"/>
        <end position="319"/>
    </location>
</feature>
<dbReference type="Gene3D" id="1.20.1720.10">
    <property type="entry name" value="Multidrug resistance protein D"/>
    <property type="match status" value="1"/>
</dbReference>
<gene>
    <name evidence="8" type="ORF">A1O1_06555</name>
</gene>
<organism evidence="8 9">
    <name type="scientific">Capronia coronata CBS 617.96</name>
    <dbReference type="NCBI Taxonomy" id="1182541"/>
    <lineage>
        <taxon>Eukaryota</taxon>
        <taxon>Fungi</taxon>
        <taxon>Dikarya</taxon>
        <taxon>Ascomycota</taxon>
        <taxon>Pezizomycotina</taxon>
        <taxon>Eurotiomycetes</taxon>
        <taxon>Chaetothyriomycetidae</taxon>
        <taxon>Chaetothyriales</taxon>
        <taxon>Herpotrichiellaceae</taxon>
        <taxon>Capronia</taxon>
    </lineage>
</organism>
<feature type="transmembrane region" description="Helical" evidence="6">
    <location>
        <begin position="404"/>
        <end position="423"/>
    </location>
</feature>
<dbReference type="HOGENOM" id="CLU_000960_27_2_1"/>
<feature type="transmembrane region" description="Helical" evidence="6">
    <location>
        <begin position="429"/>
        <end position="454"/>
    </location>
</feature>
<evidence type="ECO:0000256" key="3">
    <source>
        <dbReference type="ARBA" id="ARBA00022989"/>
    </source>
</evidence>
<dbReference type="EMBL" id="AMWN01000005">
    <property type="protein sequence ID" value="EXJ86185.1"/>
    <property type="molecule type" value="Genomic_DNA"/>
</dbReference>
<name>W9Y952_9EURO</name>
<reference evidence="8 9" key="1">
    <citation type="submission" date="2013-03" db="EMBL/GenBank/DDBJ databases">
        <title>The Genome Sequence of Capronia coronata CBS 617.96.</title>
        <authorList>
            <consortium name="The Broad Institute Genomics Platform"/>
            <person name="Cuomo C."/>
            <person name="de Hoog S."/>
            <person name="Gorbushina A."/>
            <person name="Walker B."/>
            <person name="Young S.K."/>
            <person name="Zeng Q."/>
            <person name="Gargeya S."/>
            <person name="Fitzgerald M."/>
            <person name="Haas B."/>
            <person name="Abouelleil A."/>
            <person name="Allen A.W."/>
            <person name="Alvarado L."/>
            <person name="Arachchi H.M."/>
            <person name="Berlin A.M."/>
            <person name="Chapman S.B."/>
            <person name="Gainer-Dewar J."/>
            <person name="Goldberg J."/>
            <person name="Griggs A."/>
            <person name="Gujja S."/>
            <person name="Hansen M."/>
            <person name="Howarth C."/>
            <person name="Imamovic A."/>
            <person name="Ireland A."/>
            <person name="Larimer J."/>
            <person name="McCowan C."/>
            <person name="Murphy C."/>
            <person name="Pearson M."/>
            <person name="Poon T.W."/>
            <person name="Priest M."/>
            <person name="Roberts A."/>
            <person name="Saif S."/>
            <person name="Shea T."/>
            <person name="Sisk P."/>
            <person name="Sykes S."/>
            <person name="Wortman J."/>
            <person name="Nusbaum C."/>
            <person name="Birren B."/>
        </authorList>
    </citation>
    <scope>NUCLEOTIDE SEQUENCE [LARGE SCALE GENOMIC DNA]</scope>
    <source>
        <strain evidence="8 9">CBS 617.96</strain>
    </source>
</reference>
<feature type="transmembrane region" description="Helical" evidence="6">
    <location>
        <begin position="174"/>
        <end position="193"/>
    </location>
</feature>
<evidence type="ECO:0000256" key="1">
    <source>
        <dbReference type="ARBA" id="ARBA00004141"/>
    </source>
</evidence>
<dbReference type="PANTHER" id="PTHR42718:SF36">
    <property type="entry name" value="MULTIDRUG TRANSPORTER, PUTATIVE (AFU_ORTHOLOGUE AFUA_4G13820)-RELATED"/>
    <property type="match status" value="1"/>
</dbReference>
<feature type="transmembrane region" description="Helical" evidence="6">
    <location>
        <begin position="340"/>
        <end position="364"/>
    </location>
</feature>
<feature type="transmembrane region" description="Helical" evidence="6">
    <location>
        <begin position="205"/>
        <end position="226"/>
    </location>
</feature>
<evidence type="ECO:0000259" key="7">
    <source>
        <dbReference type="PROSITE" id="PS50850"/>
    </source>
</evidence>
<dbReference type="InterPro" id="IPR011701">
    <property type="entry name" value="MFS"/>
</dbReference>
<dbReference type="AlphaFoldDB" id="W9Y952"/>
<accession>W9Y952</accession>
<proteinExistence type="predicted"/>
<dbReference type="InterPro" id="IPR036259">
    <property type="entry name" value="MFS_trans_sf"/>
</dbReference>
<feature type="transmembrane region" description="Helical" evidence="6">
    <location>
        <begin position="145"/>
        <end position="168"/>
    </location>
</feature>
<evidence type="ECO:0000313" key="8">
    <source>
        <dbReference type="EMBL" id="EXJ86185.1"/>
    </source>
</evidence>
<dbReference type="Proteomes" id="UP000019484">
    <property type="component" value="Unassembled WGS sequence"/>
</dbReference>
<dbReference type="OrthoDB" id="5086884at2759"/>
<dbReference type="Pfam" id="PF07690">
    <property type="entry name" value="MFS_1"/>
    <property type="match status" value="1"/>
</dbReference>
<comment type="caution">
    <text evidence="8">The sequence shown here is derived from an EMBL/GenBank/DDBJ whole genome shotgun (WGS) entry which is preliminary data.</text>
</comment>
<dbReference type="eggNOG" id="KOG0254">
    <property type="taxonomic scope" value="Eukaryota"/>
</dbReference>
<dbReference type="PROSITE" id="PS50850">
    <property type="entry name" value="MFS"/>
    <property type="match status" value="1"/>
</dbReference>
<comment type="subcellular location">
    <subcellularLocation>
        <location evidence="1">Membrane</location>
        <topology evidence="1">Multi-pass membrane protein</topology>
    </subcellularLocation>
</comment>
<dbReference type="Gene3D" id="1.20.1250.20">
    <property type="entry name" value="MFS general substrate transporter like domains"/>
    <property type="match status" value="1"/>
</dbReference>
<keyword evidence="9" id="KW-1185">Reference proteome</keyword>
<dbReference type="RefSeq" id="XP_007725623.1">
    <property type="nucleotide sequence ID" value="XM_007727433.1"/>
</dbReference>
<feature type="transmembrane region" description="Helical" evidence="6">
    <location>
        <begin position="115"/>
        <end position="133"/>
    </location>
</feature>
<evidence type="ECO:0000256" key="2">
    <source>
        <dbReference type="ARBA" id="ARBA00022692"/>
    </source>
</evidence>
<dbReference type="GO" id="GO:0022857">
    <property type="term" value="F:transmembrane transporter activity"/>
    <property type="evidence" value="ECO:0007669"/>
    <property type="project" value="InterPro"/>
</dbReference>
<evidence type="ECO:0000256" key="5">
    <source>
        <dbReference type="SAM" id="MobiDB-lite"/>
    </source>
</evidence>
<keyword evidence="3 6" id="KW-1133">Transmembrane helix</keyword>
<feature type="transmembrane region" description="Helical" evidence="6">
    <location>
        <begin position="266"/>
        <end position="288"/>
    </location>
</feature>
<dbReference type="GO" id="GO:0016020">
    <property type="term" value="C:membrane"/>
    <property type="evidence" value="ECO:0007669"/>
    <property type="project" value="UniProtKB-SubCell"/>
</dbReference>
<dbReference type="InterPro" id="IPR020846">
    <property type="entry name" value="MFS_dom"/>
</dbReference>
<feature type="transmembrane region" description="Helical" evidence="6">
    <location>
        <begin position="232"/>
        <end position="254"/>
    </location>
</feature>
<dbReference type="PANTHER" id="PTHR42718">
    <property type="entry name" value="MAJOR FACILITATOR SUPERFAMILY MULTIDRUG TRANSPORTER MFSC"/>
    <property type="match status" value="1"/>
</dbReference>
<feature type="region of interest" description="Disordered" evidence="5">
    <location>
        <begin position="1"/>
        <end position="38"/>
    </location>
</feature>
<dbReference type="SUPFAM" id="SSF103473">
    <property type="entry name" value="MFS general substrate transporter"/>
    <property type="match status" value="1"/>
</dbReference>
<feature type="compositionally biased region" description="Polar residues" evidence="5">
    <location>
        <begin position="23"/>
        <end position="33"/>
    </location>
</feature>
<feature type="transmembrane region" description="Helical" evidence="6">
    <location>
        <begin position="506"/>
        <end position="525"/>
    </location>
</feature>
<feature type="transmembrane region" description="Helical" evidence="6">
    <location>
        <begin position="376"/>
        <end position="397"/>
    </location>
</feature>
<evidence type="ECO:0000313" key="9">
    <source>
        <dbReference type="Proteomes" id="UP000019484"/>
    </source>
</evidence>
<keyword evidence="2 6" id="KW-0812">Transmembrane</keyword>
<evidence type="ECO:0000256" key="6">
    <source>
        <dbReference type="SAM" id="Phobius"/>
    </source>
</evidence>
<dbReference type="GeneID" id="19161422"/>
<feature type="domain" description="Major facilitator superfamily (MFS) profile" evidence="7">
    <location>
        <begin position="79"/>
        <end position="531"/>
    </location>
</feature>
<sequence length="561" mass="60835">MSARLMSDGSLPRDSSPLPDIEIQSSRTSSADSTAPEPVPMEKIATQLFDDDEPLDVRIQRLGRERPPAFKTAWSEVAFVFSIVMSQILTEYFVSGFNVILPTLISDLHIPQSSSVWPATAFSLVIASTLLVFGRLGDMWGGYPVYLFGLAWLAVWSIICGFSTNALMMDFCRALQGLGAAAYLPTGVMLMGTVYRPGPRKNLAFALYGTFAVVGFFVGIFCGGLVGQFTRWGWYFWIGAILTAVTIVTSALSIPNDRQQRLNNGITMDWLGAGTIVSGLVLVVFSITESAHAEHRWRTPYIPTLFCVGCLLLLLAVYVEGWVATMPLLPSDIFTVPNMIQLIIAMLLLYGNVGIFLLYGTQYFQNIMGATPLQVVAWYVPMILGGLVLSTVEGLVLHLVSGRLLLIISGLGALGCQLLLALIPTGGAYWAYILPAMLLATVGVDLSYNLITVFITTQLPKARQGLAGGLINSILQLGFAVVLGLADILQSYTVETDGLQKSYKNTFWFGVAASSASLVLVTIWGKVPKAKSDLTADEKLELQREATRLSAASRPQNVNVS</sequence>